<evidence type="ECO:0000256" key="3">
    <source>
        <dbReference type="ARBA" id="ARBA00023163"/>
    </source>
</evidence>
<comment type="caution">
    <text evidence="5">The sequence shown here is derived from an EMBL/GenBank/DDBJ whole genome shotgun (WGS) entry which is preliminary data.</text>
</comment>
<dbReference type="Proteomes" id="UP000321863">
    <property type="component" value="Unassembled WGS sequence"/>
</dbReference>
<organism evidence="5 6">
    <name type="scientific">Chryseobacterium hagamense</name>
    <dbReference type="NCBI Taxonomy" id="395935"/>
    <lineage>
        <taxon>Bacteria</taxon>
        <taxon>Pseudomonadati</taxon>
        <taxon>Bacteroidota</taxon>
        <taxon>Flavobacteriia</taxon>
        <taxon>Flavobacteriales</taxon>
        <taxon>Weeksellaceae</taxon>
        <taxon>Chryseobacterium group</taxon>
        <taxon>Chryseobacterium</taxon>
    </lineage>
</organism>
<dbReference type="PANTHER" id="PTHR46796">
    <property type="entry name" value="HTH-TYPE TRANSCRIPTIONAL ACTIVATOR RHAS-RELATED"/>
    <property type="match status" value="1"/>
</dbReference>
<dbReference type="AlphaFoldDB" id="A0A511YPT0"/>
<evidence type="ECO:0000259" key="4">
    <source>
        <dbReference type="PROSITE" id="PS01124"/>
    </source>
</evidence>
<keyword evidence="3" id="KW-0804">Transcription</keyword>
<dbReference type="PROSITE" id="PS01124">
    <property type="entry name" value="HTH_ARAC_FAMILY_2"/>
    <property type="match status" value="1"/>
</dbReference>
<dbReference type="SMART" id="SM00342">
    <property type="entry name" value="HTH_ARAC"/>
    <property type="match status" value="1"/>
</dbReference>
<evidence type="ECO:0000256" key="1">
    <source>
        <dbReference type="ARBA" id="ARBA00023015"/>
    </source>
</evidence>
<sequence>MIHSTKNQLEYASLKPDGVLKDLAESIWMMKYHADETEGSIIVPDGKIDLAVLVMEDESFEIFMSGIFTGPVIKPPFPKSKMFVMSFHPAAAEYIFKRSFADLKNSRQKLPGGYWGFSNDDFSDLERFYEKACNIISLNLTKAVDSRKLKLFELIYSSKGAVTVNELAQQTGWSSRQINRYFNKWLGLSLKAYLNIIRFSNSMRQVKNGNFYPELNYGDQSHFIREVKKFAGVKPTLLNKNENDRFIQLSMMPED</sequence>
<evidence type="ECO:0000313" key="5">
    <source>
        <dbReference type="EMBL" id="GEN77207.1"/>
    </source>
</evidence>
<evidence type="ECO:0000313" key="6">
    <source>
        <dbReference type="Proteomes" id="UP000321863"/>
    </source>
</evidence>
<dbReference type="EMBL" id="BJYJ01000019">
    <property type="protein sequence ID" value="GEN77207.1"/>
    <property type="molecule type" value="Genomic_DNA"/>
</dbReference>
<gene>
    <name evidence="5" type="ORF">CHA01nite_29470</name>
</gene>
<dbReference type="RefSeq" id="WP_146942751.1">
    <property type="nucleotide sequence ID" value="NZ_BJYJ01000019.1"/>
</dbReference>
<protein>
    <submittedName>
        <fullName evidence="5">AraC family transcriptional regulator</fullName>
    </submittedName>
</protein>
<dbReference type="OrthoDB" id="635259at2"/>
<dbReference type="GO" id="GO:0003700">
    <property type="term" value="F:DNA-binding transcription factor activity"/>
    <property type="evidence" value="ECO:0007669"/>
    <property type="project" value="InterPro"/>
</dbReference>
<accession>A0A511YPT0</accession>
<feature type="domain" description="HTH araC/xylS-type" evidence="4">
    <location>
        <begin position="146"/>
        <end position="241"/>
    </location>
</feature>
<name>A0A511YPT0_9FLAO</name>
<dbReference type="InterPro" id="IPR050204">
    <property type="entry name" value="AraC_XylS_family_regulators"/>
</dbReference>
<dbReference type="InterPro" id="IPR046532">
    <property type="entry name" value="DUF6597"/>
</dbReference>
<reference evidence="5 6" key="1">
    <citation type="submission" date="2019-07" db="EMBL/GenBank/DDBJ databases">
        <title>Whole genome shotgun sequence of Chryseobacterium hagamense NBRC 105253.</title>
        <authorList>
            <person name="Hosoyama A."/>
            <person name="Uohara A."/>
            <person name="Ohji S."/>
            <person name="Ichikawa N."/>
        </authorList>
    </citation>
    <scope>NUCLEOTIDE SEQUENCE [LARGE SCALE GENOMIC DNA]</scope>
    <source>
        <strain evidence="5 6">NBRC 105253</strain>
    </source>
</reference>
<dbReference type="Pfam" id="PF20240">
    <property type="entry name" value="DUF6597"/>
    <property type="match status" value="1"/>
</dbReference>
<dbReference type="InterPro" id="IPR018060">
    <property type="entry name" value="HTH_AraC"/>
</dbReference>
<dbReference type="GO" id="GO:0043565">
    <property type="term" value="F:sequence-specific DNA binding"/>
    <property type="evidence" value="ECO:0007669"/>
    <property type="project" value="InterPro"/>
</dbReference>
<dbReference type="Gene3D" id="1.10.10.60">
    <property type="entry name" value="Homeodomain-like"/>
    <property type="match status" value="1"/>
</dbReference>
<evidence type="ECO:0000256" key="2">
    <source>
        <dbReference type="ARBA" id="ARBA00023125"/>
    </source>
</evidence>
<proteinExistence type="predicted"/>
<dbReference type="Pfam" id="PF12833">
    <property type="entry name" value="HTH_18"/>
    <property type="match status" value="1"/>
</dbReference>
<keyword evidence="1" id="KW-0805">Transcription regulation</keyword>
<keyword evidence="2" id="KW-0238">DNA-binding</keyword>
<keyword evidence="6" id="KW-1185">Reference proteome</keyword>